<accession>A0A382IJZ0</accession>
<evidence type="ECO:0000256" key="1">
    <source>
        <dbReference type="ARBA" id="ARBA00006484"/>
    </source>
</evidence>
<evidence type="ECO:0008006" key="4">
    <source>
        <dbReference type="Google" id="ProtNLM"/>
    </source>
</evidence>
<keyword evidence="2" id="KW-0560">Oxidoreductase</keyword>
<dbReference type="InterPro" id="IPR020904">
    <property type="entry name" value="Sc_DH/Rdtase_CS"/>
</dbReference>
<dbReference type="InterPro" id="IPR002347">
    <property type="entry name" value="SDR_fam"/>
</dbReference>
<dbReference type="InterPro" id="IPR036291">
    <property type="entry name" value="NAD(P)-bd_dom_sf"/>
</dbReference>
<gene>
    <name evidence="3" type="ORF">METZ01_LOCUS251855</name>
</gene>
<dbReference type="PROSITE" id="PS00061">
    <property type="entry name" value="ADH_SHORT"/>
    <property type="match status" value="1"/>
</dbReference>
<reference evidence="3" key="1">
    <citation type="submission" date="2018-05" db="EMBL/GenBank/DDBJ databases">
        <authorList>
            <person name="Lanie J.A."/>
            <person name="Ng W.-L."/>
            <person name="Kazmierczak K.M."/>
            <person name="Andrzejewski T.M."/>
            <person name="Davidsen T.M."/>
            <person name="Wayne K.J."/>
            <person name="Tettelin H."/>
            <person name="Glass J.I."/>
            <person name="Rusch D."/>
            <person name="Podicherti R."/>
            <person name="Tsui H.-C.T."/>
            <person name="Winkler M.E."/>
        </authorList>
    </citation>
    <scope>NUCLEOTIDE SEQUENCE</scope>
</reference>
<dbReference type="PANTHER" id="PTHR43477:SF1">
    <property type="entry name" value="DIHYDROANTICAPSIN 7-DEHYDROGENASE"/>
    <property type="match status" value="1"/>
</dbReference>
<dbReference type="EMBL" id="UINC01067385">
    <property type="protein sequence ID" value="SVB99001.1"/>
    <property type="molecule type" value="Genomic_DNA"/>
</dbReference>
<dbReference type="AlphaFoldDB" id="A0A382IJZ0"/>
<dbReference type="Pfam" id="PF00106">
    <property type="entry name" value="adh_short"/>
    <property type="match status" value="1"/>
</dbReference>
<dbReference type="CDD" id="cd05233">
    <property type="entry name" value="SDR_c"/>
    <property type="match status" value="1"/>
</dbReference>
<dbReference type="SUPFAM" id="SSF51735">
    <property type="entry name" value="NAD(P)-binding Rossmann-fold domains"/>
    <property type="match status" value="1"/>
</dbReference>
<dbReference type="Gene3D" id="3.40.50.720">
    <property type="entry name" value="NAD(P)-binding Rossmann-like Domain"/>
    <property type="match status" value="1"/>
</dbReference>
<proteinExistence type="inferred from homology"/>
<dbReference type="PRINTS" id="PR00081">
    <property type="entry name" value="GDHRDH"/>
</dbReference>
<dbReference type="PANTHER" id="PTHR43477">
    <property type="entry name" value="DIHYDROANTICAPSIN 7-DEHYDROGENASE"/>
    <property type="match status" value="1"/>
</dbReference>
<evidence type="ECO:0000313" key="3">
    <source>
        <dbReference type="EMBL" id="SVB99001.1"/>
    </source>
</evidence>
<evidence type="ECO:0000256" key="2">
    <source>
        <dbReference type="ARBA" id="ARBA00023002"/>
    </source>
</evidence>
<protein>
    <recommendedName>
        <fullName evidence="4">Short-chain dehydrogenase</fullName>
    </recommendedName>
</protein>
<dbReference type="GO" id="GO:0016491">
    <property type="term" value="F:oxidoreductase activity"/>
    <property type="evidence" value="ECO:0007669"/>
    <property type="project" value="UniProtKB-KW"/>
</dbReference>
<comment type="similarity">
    <text evidence="1">Belongs to the short-chain dehydrogenases/reductases (SDR) family.</text>
</comment>
<name>A0A382IJZ0_9ZZZZ</name>
<dbReference type="InterPro" id="IPR051122">
    <property type="entry name" value="SDR_DHRS6-like"/>
</dbReference>
<sequence length="228" mass="24512">MLITGASAGIGLSTASRFLRDGYTVVNLSRRPCPLEGVQHLRCDLAQPDFLESIRSNLESMLSQADLVSVIHNASRLSNDTATDTPSDKLRDVLEINIVAPNTLNRFAIPFMKPASSVLFVGSTLSEKAVPSSYTYVTSKHGMIGMMRAFCQDLAGTGIHTACICPGFTDTEMLREHVPADAMAAVRGMSAFNRLIEPAEIADTLFWAASNPVINGSVVHANLGQIET</sequence>
<organism evidence="3">
    <name type="scientific">marine metagenome</name>
    <dbReference type="NCBI Taxonomy" id="408172"/>
    <lineage>
        <taxon>unclassified sequences</taxon>
        <taxon>metagenomes</taxon>
        <taxon>ecological metagenomes</taxon>
    </lineage>
</organism>